<sequence length="119" mass="13472">MGRHRHFLLWVSILLHLTVCSLATNQAREARDDDDDDGEDVDEEGLIEQYILAREEVEAELEEFYKTAQPGLTPDPNSDSMLNLRSLREQVKKLNVSPEDLADLLDGDPGLKLEKLGLK</sequence>
<dbReference type="AlphaFoldDB" id="A0AAV4AWU8"/>
<evidence type="ECO:0000313" key="2">
    <source>
        <dbReference type="EMBL" id="GFO11752.1"/>
    </source>
</evidence>
<accession>A0AAV4AWU8</accession>
<keyword evidence="3" id="KW-1185">Reference proteome</keyword>
<comment type="caution">
    <text evidence="2">The sequence shown here is derived from an EMBL/GenBank/DDBJ whole genome shotgun (WGS) entry which is preliminary data.</text>
</comment>
<dbReference type="Proteomes" id="UP000735302">
    <property type="component" value="Unassembled WGS sequence"/>
</dbReference>
<reference evidence="2 3" key="1">
    <citation type="journal article" date="2021" name="Elife">
        <title>Chloroplast acquisition without the gene transfer in kleptoplastic sea slugs, Plakobranchus ocellatus.</title>
        <authorList>
            <person name="Maeda T."/>
            <person name="Takahashi S."/>
            <person name="Yoshida T."/>
            <person name="Shimamura S."/>
            <person name="Takaki Y."/>
            <person name="Nagai Y."/>
            <person name="Toyoda A."/>
            <person name="Suzuki Y."/>
            <person name="Arimoto A."/>
            <person name="Ishii H."/>
            <person name="Satoh N."/>
            <person name="Nishiyama T."/>
            <person name="Hasebe M."/>
            <person name="Maruyama T."/>
            <person name="Minagawa J."/>
            <person name="Obokata J."/>
            <person name="Shigenobu S."/>
        </authorList>
    </citation>
    <scope>NUCLEOTIDE SEQUENCE [LARGE SCALE GENOMIC DNA]</scope>
</reference>
<dbReference type="EMBL" id="BLXT01004326">
    <property type="protein sequence ID" value="GFO11752.1"/>
    <property type="molecule type" value="Genomic_DNA"/>
</dbReference>
<organism evidence="2 3">
    <name type="scientific">Plakobranchus ocellatus</name>
    <dbReference type="NCBI Taxonomy" id="259542"/>
    <lineage>
        <taxon>Eukaryota</taxon>
        <taxon>Metazoa</taxon>
        <taxon>Spiralia</taxon>
        <taxon>Lophotrochozoa</taxon>
        <taxon>Mollusca</taxon>
        <taxon>Gastropoda</taxon>
        <taxon>Heterobranchia</taxon>
        <taxon>Euthyneura</taxon>
        <taxon>Panpulmonata</taxon>
        <taxon>Sacoglossa</taxon>
        <taxon>Placobranchoidea</taxon>
        <taxon>Plakobranchidae</taxon>
        <taxon>Plakobranchus</taxon>
    </lineage>
</organism>
<proteinExistence type="predicted"/>
<evidence type="ECO:0000256" key="1">
    <source>
        <dbReference type="SAM" id="SignalP"/>
    </source>
</evidence>
<evidence type="ECO:0000313" key="3">
    <source>
        <dbReference type="Proteomes" id="UP000735302"/>
    </source>
</evidence>
<keyword evidence="1" id="KW-0732">Signal</keyword>
<feature type="signal peptide" evidence="1">
    <location>
        <begin position="1"/>
        <end position="23"/>
    </location>
</feature>
<feature type="chain" id="PRO_5043461451" evidence="1">
    <location>
        <begin position="24"/>
        <end position="119"/>
    </location>
</feature>
<name>A0AAV4AWU8_9GAST</name>
<gene>
    <name evidence="2" type="ORF">PoB_003825700</name>
</gene>
<protein>
    <submittedName>
        <fullName evidence="2">Uncharacterized protein</fullName>
    </submittedName>
</protein>